<dbReference type="PANTHER" id="PTHR22893:SF55">
    <property type="entry name" value="OXIDOREDUCTASE-RELATED"/>
    <property type="match status" value="1"/>
</dbReference>
<dbReference type="AlphaFoldDB" id="A0A0F9W7Q6"/>
<dbReference type="EMBL" id="LAZR01000001">
    <property type="protein sequence ID" value="KKO12405.1"/>
    <property type="molecule type" value="Genomic_DNA"/>
</dbReference>
<dbReference type="CDD" id="cd04747">
    <property type="entry name" value="OYE_like_5_FMN"/>
    <property type="match status" value="1"/>
</dbReference>
<dbReference type="GO" id="GO:0005829">
    <property type="term" value="C:cytosol"/>
    <property type="evidence" value="ECO:0007669"/>
    <property type="project" value="TreeGrafter"/>
</dbReference>
<dbReference type="GO" id="GO:0016491">
    <property type="term" value="F:oxidoreductase activity"/>
    <property type="evidence" value="ECO:0007669"/>
    <property type="project" value="InterPro"/>
</dbReference>
<dbReference type="GO" id="GO:0010181">
    <property type="term" value="F:FMN binding"/>
    <property type="evidence" value="ECO:0007669"/>
    <property type="project" value="InterPro"/>
</dbReference>
<evidence type="ECO:0000259" key="1">
    <source>
        <dbReference type="Pfam" id="PF00724"/>
    </source>
</evidence>
<dbReference type="SUPFAM" id="SSF51395">
    <property type="entry name" value="FMN-linked oxidoreductases"/>
    <property type="match status" value="1"/>
</dbReference>
<dbReference type="Pfam" id="PF00724">
    <property type="entry name" value="Oxidored_FMN"/>
    <property type="match status" value="1"/>
</dbReference>
<reference evidence="2" key="1">
    <citation type="journal article" date="2015" name="Nature">
        <title>Complex archaea that bridge the gap between prokaryotes and eukaryotes.</title>
        <authorList>
            <person name="Spang A."/>
            <person name="Saw J.H."/>
            <person name="Jorgensen S.L."/>
            <person name="Zaremba-Niedzwiedzka K."/>
            <person name="Martijn J."/>
            <person name="Lind A.E."/>
            <person name="van Eijk R."/>
            <person name="Schleper C."/>
            <person name="Guy L."/>
            <person name="Ettema T.J."/>
        </authorList>
    </citation>
    <scope>NUCLEOTIDE SEQUENCE</scope>
</reference>
<dbReference type="InterPro" id="IPR013785">
    <property type="entry name" value="Aldolase_TIM"/>
</dbReference>
<protein>
    <recommendedName>
        <fullName evidence="1">NADH:flavin oxidoreductase/NADH oxidase N-terminal domain-containing protein</fullName>
    </recommendedName>
</protein>
<dbReference type="FunFam" id="3.20.20.70:FF:000262">
    <property type="entry name" value="NADH:flavin oxidoreductase"/>
    <property type="match status" value="1"/>
</dbReference>
<dbReference type="InterPro" id="IPR001155">
    <property type="entry name" value="OxRdtase_FMN_N"/>
</dbReference>
<feature type="domain" description="NADH:flavin oxidoreductase/NADH oxidase N-terminal" evidence="1">
    <location>
        <begin position="6"/>
        <end position="348"/>
    </location>
</feature>
<sequence>MSIDALLRPFTTPKLSLKNRLLMAPMTRQFSPNGVPGANVVDYYRRRAEGDVGLIITEGTTVGHKAASFDASIPNFHTDEALAGWAEVVKAVHAAGGKIAPQLWHVGCARKPGSGPFPDYPSATPSGFALPGKKVGEPLSTAEIDDIVKAFGDAGRNAKTLGFDALEIHGAHGYMIDDFLWEGLNTRDDKYGGSRAKRSQFAVEIVQAIRAEVGEDFPIIFRFSQWKQQDYDARLATTPEELMEVLAPISDAGVDIFHCSQRRFWEPEFEGSTLNLAGWTRKLLNKPTITVGSVSLNEEFITTFMGGEAGSADIGELLQRMEADEFDLVAVGRALIANPDWLKQVQQGDVSSLKTYDKSLLAALA</sequence>
<proteinExistence type="predicted"/>
<name>A0A0F9W7Q6_9ZZZZ</name>
<dbReference type="InterPro" id="IPR045247">
    <property type="entry name" value="Oye-like"/>
</dbReference>
<dbReference type="PANTHER" id="PTHR22893">
    <property type="entry name" value="NADH OXIDOREDUCTASE-RELATED"/>
    <property type="match status" value="1"/>
</dbReference>
<accession>A0A0F9W7Q6</accession>
<dbReference type="Gene3D" id="3.20.20.70">
    <property type="entry name" value="Aldolase class I"/>
    <property type="match status" value="1"/>
</dbReference>
<organism evidence="2">
    <name type="scientific">marine sediment metagenome</name>
    <dbReference type="NCBI Taxonomy" id="412755"/>
    <lineage>
        <taxon>unclassified sequences</taxon>
        <taxon>metagenomes</taxon>
        <taxon>ecological metagenomes</taxon>
    </lineage>
</organism>
<gene>
    <name evidence="2" type="ORF">LCGC14_0004160</name>
</gene>
<comment type="caution">
    <text evidence="2">The sequence shown here is derived from an EMBL/GenBank/DDBJ whole genome shotgun (WGS) entry which is preliminary data.</text>
</comment>
<evidence type="ECO:0000313" key="2">
    <source>
        <dbReference type="EMBL" id="KKO12405.1"/>
    </source>
</evidence>